<dbReference type="GO" id="GO:0035999">
    <property type="term" value="P:tetrahydrofolate interconversion"/>
    <property type="evidence" value="ECO:0007669"/>
    <property type="project" value="UniProtKB-UniPathway"/>
</dbReference>
<evidence type="ECO:0000313" key="10">
    <source>
        <dbReference type="Proteomes" id="UP000785679"/>
    </source>
</evidence>
<keyword evidence="4" id="KW-0285">Flavoprotein</keyword>
<dbReference type="CDD" id="cd00537">
    <property type="entry name" value="MTHFR"/>
    <property type="match status" value="1"/>
</dbReference>
<keyword evidence="6" id="KW-0521">NADP</keyword>
<feature type="domain" description="MTHFR SAM-binding regulatory" evidence="8">
    <location>
        <begin position="302"/>
        <end position="584"/>
    </location>
</feature>
<dbReference type="Gene3D" id="3.20.20.220">
    <property type="match status" value="1"/>
</dbReference>
<dbReference type="GO" id="GO:0009086">
    <property type="term" value="P:methionine biosynthetic process"/>
    <property type="evidence" value="ECO:0007669"/>
    <property type="project" value="TreeGrafter"/>
</dbReference>
<evidence type="ECO:0000256" key="2">
    <source>
        <dbReference type="ARBA" id="ARBA00004777"/>
    </source>
</evidence>
<dbReference type="Pfam" id="PF02219">
    <property type="entry name" value="MTHFR"/>
    <property type="match status" value="1"/>
</dbReference>
<evidence type="ECO:0000256" key="4">
    <source>
        <dbReference type="ARBA" id="ARBA00022630"/>
    </source>
</evidence>
<dbReference type="PANTHER" id="PTHR45754">
    <property type="entry name" value="METHYLENETETRAHYDROFOLATE REDUCTASE"/>
    <property type="match status" value="1"/>
</dbReference>
<keyword evidence="7" id="KW-0560">Oxidoreductase</keyword>
<dbReference type="Pfam" id="PF21895">
    <property type="entry name" value="MTHFR_C"/>
    <property type="match status" value="1"/>
</dbReference>
<dbReference type="SUPFAM" id="SSF51730">
    <property type="entry name" value="FAD-linked oxidoreductase"/>
    <property type="match status" value="1"/>
</dbReference>
<evidence type="ECO:0000256" key="1">
    <source>
        <dbReference type="ARBA" id="ARBA00001974"/>
    </source>
</evidence>
<dbReference type="Proteomes" id="UP000785679">
    <property type="component" value="Unassembled WGS sequence"/>
</dbReference>
<keyword evidence="10" id="KW-1185">Reference proteome</keyword>
<dbReference type="AlphaFoldDB" id="A0A8J8T4V3"/>
<evidence type="ECO:0000256" key="3">
    <source>
        <dbReference type="ARBA" id="ARBA00006743"/>
    </source>
</evidence>
<protein>
    <recommendedName>
        <fullName evidence="8">MTHFR SAM-binding regulatory domain-containing protein</fullName>
    </recommendedName>
</protein>
<dbReference type="GO" id="GO:0005829">
    <property type="term" value="C:cytosol"/>
    <property type="evidence" value="ECO:0007669"/>
    <property type="project" value="TreeGrafter"/>
</dbReference>
<dbReference type="InterPro" id="IPR003171">
    <property type="entry name" value="Mehydrof_redctse-like"/>
</dbReference>
<comment type="caution">
    <text evidence="9">The sequence shown here is derived from an EMBL/GenBank/DDBJ whole genome shotgun (WGS) entry which is preliminary data.</text>
</comment>
<evidence type="ECO:0000256" key="6">
    <source>
        <dbReference type="ARBA" id="ARBA00022857"/>
    </source>
</evidence>
<organism evidence="9 10">
    <name type="scientific">Halteria grandinella</name>
    <dbReference type="NCBI Taxonomy" id="5974"/>
    <lineage>
        <taxon>Eukaryota</taxon>
        <taxon>Sar</taxon>
        <taxon>Alveolata</taxon>
        <taxon>Ciliophora</taxon>
        <taxon>Intramacronucleata</taxon>
        <taxon>Spirotrichea</taxon>
        <taxon>Stichotrichia</taxon>
        <taxon>Sporadotrichida</taxon>
        <taxon>Halteriidae</taxon>
        <taxon>Halteria</taxon>
    </lineage>
</organism>
<comment type="cofactor">
    <cofactor evidence="1">
        <name>FAD</name>
        <dbReference type="ChEBI" id="CHEBI:57692"/>
    </cofactor>
</comment>
<dbReference type="PANTHER" id="PTHR45754:SF3">
    <property type="entry name" value="METHYLENETETRAHYDROFOLATE REDUCTASE (NADPH)"/>
    <property type="match status" value="1"/>
</dbReference>
<dbReference type="EMBL" id="RRYP01004974">
    <property type="protein sequence ID" value="TNV82427.1"/>
    <property type="molecule type" value="Genomic_DNA"/>
</dbReference>
<dbReference type="FunFam" id="3.20.20.220:FF:000002">
    <property type="entry name" value="Methylenetetrahydrofolate reductase"/>
    <property type="match status" value="1"/>
</dbReference>
<evidence type="ECO:0000313" key="9">
    <source>
        <dbReference type="EMBL" id="TNV82427.1"/>
    </source>
</evidence>
<dbReference type="InterPro" id="IPR004621">
    <property type="entry name" value="Fadh2_euk"/>
</dbReference>
<dbReference type="GO" id="GO:0071949">
    <property type="term" value="F:FAD binding"/>
    <property type="evidence" value="ECO:0007669"/>
    <property type="project" value="TreeGrafter"/>
</dbReference>
<dbReference type="OrthoDB" id="16284at2759"/>
<accession>A0A8J8T4V3</accession>
<evidence type="ECO:0000256" key="7">
    <source>
        <dbReference type="ARBA" id="ARBA00023002"/>
    </source>
</evidence>
<keyword evidence="5" id="KW-0274">FAD</keyword>
<dbReference type="InterPro" id="IPR053806">
    <property type="entry name" value="MTHFR_C"/>
</dbReference>
<dbReference type="NCBIfam" id="TIGR00677">
    <property type="entry name" value="fadh2_euk"/>
    <property type="match status" value="1"/>
</dbReference>
<comment type="similarity">
    <text evidence="3">Belongs to the methylenetetrahydrofolate reductase family.</text>
</comment>
<name>A0A8J8T4V3_HALGN</name>
<evidence type="ECO:0000259" key="8">
    <source>
        <dbReference type="Pfam" id="PF21895"/>
    </source>
</evidence>
<gene>
    <name evidence="9" type="ORF">FGO68_gene11887</name>
</gene>
<proteinExistence type="inferred from homology"/>
<sequence>MKIIDKINQVLQSEKDQDKTFYSFEYFPPRTEQGVENLLDRIERMGMTNPLWIDVTWNAGGSTSDITLDLCSQIQTFSGLDVLMHITCTYMTRDKVLESLDRAKELGIRNLLALRGDPPRGATDWIPIENGFNYAVDLVKFIREKYGDFFCIGVAGYPEVHLSAKSREDDIKYLKEKVDAGADFIITQLFYDNNIFMKWFKDCREAGITCEIIPGILPILGYDRFQRTIQFCKTIVPPEVSESLEPIKADDEEVRKYGIDFGVRQCRDFIDKGFRFLHFYTMNLERSVIEIIKGLGILDSQRDLPFKKSSKRSKEDVRPIFWAIKPKSYIARTQEWDEFPNGRWGVSRSAAFGECEQYYLLQKKINCNFEELKKLWGEQVLNFNDIITVFVKFLQGKIRRYPFSEGSLQPETDTIMDPLIKLNQSKLFTINSQPKVNGAPSTDPKYGWGPKYGYVFQKAYYEFFIPQELLEPLVLYLEKHPMITYQAINAAGVERLNVDKDDVNAVTWGVFKGKEVVQPTVVDHKAFVIWKDEIFLQWVDPWAVIYPQESPSFAFLKRCHETLYLVNVVHNDFINGDLDQVLLGFVEENRALIDSL</sequence>
<reference evidence="9" key="1">
    <citation type="submission" date="2019-06" db="EMBL/GenBank/DDBJ databases">
        <authorList>
            <person name="Zheng W."/>
        </authorList>
    </citation>
    <scope>NUCLEOTIDE SEQUENCE</scope>
    <source>
        <strain evidence="9">QDHG01</strain>
    </source>
</reference>
<dbReference type="InterPro" id="IPR029041">
    <property type="entry name" value="FAD-linked_oxidoreductase-like"/>
</dbReference>
<dbReference type="GO" id="GO:0004489">
    <property type="term" value="F:methylenetetrahydrofolate reductase [NAD(P)H] activity"/>
    <property type="evidence" value="ECO:0007669"/>
    <property type="project" value="InterPro"/>
</dbReference>
<dbReference type="UniPathway" id="UPA00193"/>
<evidence type="ECO:0000256" key="5">
    <source>
        <dbReference type="ARBA" id="ARBA00022827"/>
    </source>
</evidence>
<comment type="pathway">
    <text evidence="2">One-carbon metabolism; tetrahydrofolate interconversion.</text>
</comment>